<keyword evidence="3" id="KW-1185">Reference proteome</keyword>
<dbReference type="Pfam" id="PF09407">
    <property type="entry name" value="AbiEi_1"/>
    <property type="match status" value="1"/>
</dbReference>
<protein>
    <recommendedName>
        <fullName evidence="1">AbiEi antitoxin C-terminal domain-containing protein</fullName>
    </recommendedName>
</protein>
<proteinExistence type="predicted"/>
<feature type="domain" description="AbiEi antitoxin C-terminal" evidence="1">
    <location>
        <begin position="106"/>
        <end position="178"/>
    </location>
</feature>
<dbReference type="SUPFAM" id="SSF52980">
    <property type="entry name" value="Restriction endonuclease-like"/>
    <property type="match status" value="1"/>
</dbReference>
<accession>A0ABS8P7D6</accession>
<gene>
    <name evidence="2" type="ORF">LQ327_12395</name>
</gene>
<evidence type="ECO:0000259" key="1">
    <source>
        <dbReference type="Pfam" id="PF09407"/>
    </source>
</evidence>
<comment type="caution">
    <text evidence="2">The sequence shown here is derived from an EMBL/GenBank/DDBJ whole genome shotgun (WGS) entry which is preliminary data.</text>
</comment>
<organism evidence="2 3">
    <name type="scientific">Actinomycetospora endophytica</name>
    <dbReference type="NCBI Taxonomy" id="2291215"/>
    <lineage>
        <taxon>Bacteria</taxon>
        <taxon>Bacillati</taxon>
        <taxon>Actinomycetota</taxon>
        <taxon>Actinomycetes</taxon>
        <taxon>Pseudonocardiales</taxon>
        <taxon>Pseudonocardiaceae</taxon>
        <taxon>Actinomycetospora</taxon>
    </lineage>
</organism>
<name>A0ABS8P7D6_9PSEU</name>
<dbReference type="InterPro" id="IPR018547">
    <property type="entry name" value="AbiEi_C"/>
</dbReference>
<sequence>METPTRQTRVPFRGSLAVGLGLLTADQLRGPNFVHLHRDVYVGADTEIDTRVRVQALHAWSRERGIVAGPLAALAYGADCPWDDAEVVLPQHCRLAPDDIATRTDHLPSDEVVERHGCPITSPARTAFDLARRVPLVEAVAAVDAVAHRCHLTSEHLRRIAAAHPRARGTVQVRRVLELTDPRAESLPETRLRLGLLDRGVPPAVPQYRVVLLGGKRVRLDLAWPHVKVALEYDGPEHRTIAGQNRDAFRDGDLGDLGWDITRVTSAMLLDAAAFDQLAARVMRKLA</sequence>
<reference evidence="2 3" key="1">
    <citation type="submission" date="2021-11" db="EMBL/GenBank/DDBJ databases">
        <title>Draft genome sequence of Actinomycetospora sp. SF1 isolated from the rhizosphere soil.</title>
        <authorList>
            <person name="Duangmal K."/>
            <person name="Chantavorakit T."/>
        </authorList>
    </citation>
    <scope>NUCLEOTIDE SEQUENCE [LARGE SCALE GENOMIC DNA]</scope>
    <source>
        <strain evidence="2 3">TBRC 5722</strain>
    </source>
</reference>
<evidence type="ECO:0000313" key="2">
    <source>
        <dbReference type="EMBL" id="MCD2194174.1"/>
    </source>
</evidence>
<dbReference type="Proteomes" id="UP001199469">
    <property type="component" value="Unassembled WGS sequence"/>
</dbReference>
<dbReference type="InterPro" id="IPR011335">
    <property type="entry name" value="Restrct_endonuc-II-like"/>
</dbReference>
<dbReference type="EMBL" id="JAJNDB010000002">
    <property type="protein sequence ID" value="MCD2194174.1"/>
    <property type="molecule type" value="Genomic_DNA"/>
</dbReference>
<evidence type="ECO:0000313" key="3">
    <source>
        <dbReference type="Proteomes" id="UP001199469"/>
    </source>
</evidence>